<feature type="domain" description="Tetrahydrofolate dehydrogenase/cyclohydrolase catalytic" evidence="1">
    <location>
        <begin position="74"/>
        <end position="180"/>
    </location>
</feature>
<gene>
    <name evidence="2" type="ORF">IV203_008874</name>
</gene>
<dbReference type="GO" id="GO:0005829">
    <property type="term" value="C:cytosol"/>
    <property type="evidence" value="ECO:0007669"/>
    <property type="project" value="TreeGrafter"/>
</dbReference>
<dbReference type="PANTHER" id="PTHR48099:SF3">
    <property type="entry name" value="METHYLENETETRAHYDROFOLATE DEHYDROGENASE [NAD(+)]"/>
    <property type="match status" value="1"/>
</dbReference>
<protein>
    <submittedName>
        <fullName evidence="2">Tetrahydrofolate dehydrogenase/cyclohydrolase</fullName>
    </submittedName>
</protein>
<dbReference type="GO" id="GO:0004477">
    <property type="term" value="F:methenyltetrahydrofolate cyclohydrolase activity"/>
    <property type="evidence" value="ECO:0007669"/>
    <property type="project" value="TreeGrafter"/>
</dbReference>
<accession>A0A9K3PN38</accession>
<comment type="caution">
    <text evidence="2">The sequence shown here is derived from an EMBL/GenBank/DDBJ whole genome shotgun (WGS) entry which is preliminary data.</text>
</comment>
<dbReference type="GO" id="GO:0009113">
    <property type="term" value="P:purine nucleobase biosynthetic process"/>
    <property type="evidence" value="ECO:0007669"/>
    <property type="project" value="TreeGrafter"/>
</dbReference>
<reference evidence="2" key="2">
    <citation type="submission" date="2021-04" db="EMBL/GenBank/DDBJ databases">
        <authorList>
            <person name="Podell S."/>
        </authorList>
    </citation>
    <scope>NUCLEOTIDE SEQUENCE</scope>
    <source>
        <strain evidence="2">Hildebrandi</strain>
    </source>
</reference>
<reference evidence="2" key="1">
    <citation type="journal article" date="2021" name="Sci. Rep.">
        <title>Diploid genomic architecture of Nitzschia inconspicua, an elite biomass production diatom.</title>
        <authorList>
            <person name="Oliver A."/>
            <person name="Podell S."/>
            <person name="Pinowska A."/>
            <person name="Traller J.C."/>
            <person name="Smith S.R."/>
            <person name="McClure R."/>
            <person name="Beliaev A."/>
            <person name="Bohutskyi P."/>
            <person name="Hill E.A."/>
            <person name="Rabines A."/>
            <person name="Zheng H."/>
            <person name="Allen L.Z."/>
            <person name="Kuo A."/>
            <person name="Grigoriev I.V."/>
            <person name="Allen A.E."/>
            <person name="Hazlebeck D."/>
            <person name="Allen E.E."/>
        </authorList>
    </citation>
    <scope>NUCLEOTIDE SEQUENCE</scope>
    <source>
        <strain evidence="2">Hildebrandi</strain>
    </source>
</reference>
<dbReference type="PANTHER" id="PTHR48099">
    <property type="entry name" value="C-1-TETRAHYDROFOLATE SYNTHASE, CYTOPLASMIC-RELATED"/>
    <property type="match status" value="1"/>
</dbReference>
<sequence length="427" mass="48216">MRSLVRRELFSTYSSCHHRFLRRQSPLSNKSCHIRWFHDGFPCCHTSSSTSSVSVPTVEQVSTEKPIWEHPSVIDVTPLAESLRQHVREFTSQKKESLKLVGILANQGPHRHDAIVYAESIQDNCEQDGIQFELWSSTAHVDGCGDTAVDGIHWIQEQIKNANESQDVDGILVFYPIYQQQLLRGPYKDSITGVYYKTCDDYIRDLVLPTKDVEGLCGAKWLRVLDDPLPTAESNFLQLYPCTALSVLWSIEAYHLSRLSSIHSFPGESMETLSKYSELHVPSCKWKNLTVSIINRSEIMGRPLAVMLAKKGATVYSIDIDSILQFRPNGRMQRCNPADATLQSCLASSNVVVTGVPDPNYQLPLDYIQENSTIISVSEYPNVCEATLLSDRPDIHYIPQVGKVTVAVLENNLVHLKKFNLEQSQYQ</sequence>
<organism evidence="2 3">
    <name type="scientific">Nitzschia inconspicua</name>
    <dbReference type="NCBI Taxonomy" id="303405"/>
    <lineage>
        <taxon>Eukaryota</taxon>
        <taxon>Sar</taxon>
        <taxon>Stramenopiles</taxon>
        <taxon>Ochrophyta</taxon>
        <taxon>Bacillariophyta</taxon>
        <taxon>Bacillariophyceae</taxon>
        <taxon>Bacillariophycidae</taxon>
        <taxon>Bacillariales</taxon>
        <taxon>Bacillariaceae</taxon>
        <taxon>Nitzschia</taxon>
    </lineage>
</organism>
<name>A0A9K3PN38_9STRA</name>
<keyword evidence="3" id="KW-1185">Reference proteome</keyword>
<dbReference type="Pfam" id="PF00763">
    <property type="entry name" value="THF_DHG_CYH"/>
    <property type="match status" value="1"/>
</dbReference>
<dbReference type="GO" id="GO:0035999">
    <property type="term" value="P:tetrahydrofolate interconversion"/>
    <property type="evidence" value="ECO:0007669"/>
    <property type="project" value="TreeGrafter"/>
</dbReference>
<dbReference type="GO" id="GO:0004487">
    <property type="term" value="F:methylenetetrahydrofolate dehydrogenase (NAD+) activity"/>
    <property type="evidence" value="ECO:0007669"/>
    <property type="project" value="TreeGrafter"/>
</dbReference>
<evidence type="ECO:0000259" key="1">
    <source>
        <dbReference type="Pfam" id="PF00763"/>
    </source>
</evidence>
<dbReference type="InterPro" id="IPR020630">
    <property type="entry name" value="THF_DH/CycHdrlase_cat_dom"/>
</dbReference>
<proteinExistence type="predicted"/>
<dbReference type="OrthoDB" id="41403at2759"/>
<evidence type="ECO:0000313" key="3">
    <source>
        <dbReference type="Proteomes" id="UP000693970"/>
    </source>
</evidence>
<evidence type="ECO:0000313" key="2">
    <source>
        <dbReference type="EMBL" id="KAG7352826.1"/>
    </source>
</evidence>
<dbReference type="Proteomes" id="UP000693970">
    <property type="component" value="Unassembled WGS sequence"/>
</dbReference>
<dbReference type="EMBL" id="JAGRRH010000017">
    <property type="protein sequence ID" value="KAG7352826.1"/>
    <property type="molecule type" value="Genomic_DNA"/>
</dbReference>
<dbReference type="AlphaFoldDB" id="A0A9K3PN38"/>
<dbReference type="GO" id="GO:0004488">
    <property type="term" value="F:methylenetetrahydrofolate dehydrogenase (NADP+) activity"/>
    <property type="evidence" value="ECO:0007669"/>
    <property type="project" value="InterPro"/>
</dbReference>